<gene>
    <name evidence="1" type="ORF">ACFQPB_22230</name>
</gene>
<dbReference type="RefSeq" id="WP_382228188.1">
    <property type="nucleotide sequence ID" value="NZ_JBHTCA010000037.1"/>
</dbReference>
<name>A0ABW2QQ93_9BURK</name>
<keyword evidence="2" id="KW-1185">Reference proteome</keyword>
<proteinExistence type="predicted"/>
<dbReference type="Proteomes" id="UP001596501">
    <property type="component" value="Unassembled WGS sequence"/>
</dbReference>
<organism evidence="1 2">
    <name type="scientific">Hydrogenophaga atypica</name>
    <dbReference type="NCBI Taxonomy" id="249409"/>
    <lineage>
        <taxon>Bacteria</taxon>
        <taxon>Pseudomonadati</taxon>
        <taxon>Pseudomonadota</taxon>
        <taxon>Betaproteobacteria</taxon>
        <taxon>Burkholderiales</taxon>
        <taxon>Comamonadaceae</taxon>
        <taxon>Hydrogenophaga</taxon>
    </lineage>
</organism>
<evidence type="ECO:0000313" key="1">
    <source>
        <dbReference type="EMBL" id="MFC7411581.1"/>
    </source>
</evidence>
<protein>
    <submittedName>
        <fullName evidence="1">Uncharacterized protein</fullName>
    </submittedName>
</protein>
<dbReference type="EMBL" id="JBHTCA010000037">
    <property type="protein sequence ID" value="MFC7411581.1"/>
    <property type="molecule type" value="Genomic_DNA"/>
</dbReference>
<reference evidence="2" key="1">
    <citation type="journal article" date="2019" name="Int. J. Syst. Evol. Microbiol.">
        <title>The Global Catalogue of Microorganisms (GCM) 10K type strain sequencing project: providing services to taxonomists for standard genome sequencing and annotation.</title>
        <authorList>
            <consortium name="The Broad Institute Genomics Platform"/>
            <consortium name="The Broad Institute Genome Sequencing Center for Infectious Disease"/>
            <person name="Wu L."/>
            <person name="Ma J."/>
        </authorList>
    </citation>
    <scope>NUCLEOTIDE SEQUENCE [LARGE SCALE GENOMIC DNA]</scope>
    <source>
        <strain evidence="2">CGMCC 1.12371</strain>
    </source>
</reference>
<comment type="caution">
    <text evidence="1">The sequence shown here is derived from an EMBL/GenBank/DDBJ whole genome shotgun (WGS) entry which is preliminary data.</text>
</comment>
<accession>A0ABW2QQ93</accession>
<evidence type="ECO:0000313" key="2">
    <source>
        <dbReference type="Proteomes" id="UP001596501"/>
    </source>
</evidence>
<sequence length="559" mass="62044">MDKYDKSNAQMIIDGSGLFGPGGAYDGLNFLRIDDRGVWPDKDGCADVSFWLPQYLWKPCWDLEDHPDEPNDPNHEPGLPFPFDEYQLAAWMMGGLGGDIAGHYGDWDAGPDRELLAHPDARKARRGVTRAFAIVRTASAVVGVQPTEKQNQWRVAEDEYGRVLAEAEAREGNIDRARALLIGLREQVEALKVESDAAFESWRRAMVRKIFDGRRTAMMLIVQTTPEYQRDEADVEAAFKRLDDVKVAPDTGSKNSGAVRKAKQKVEWAQEAIERLRGDAWSPPKVLELLPANTGGAVSDDEQKFDSVLPDTPDALEEEAALFDGFDLVALGHELDAGRWSSLPTVQAKHAAMLMAGINPDHYPDPNQASPPNADLPRYRSALNTLESHGHDGVKRSLRDWVGLAELHGLQIDPRVRVAVERTVVPLSAGLETASASEVDGIQRQGAREAQDSDTQIEQVLDYKVLAMPDKLLSVFGGFGLKASHFEKLQGPLKRAQKVPGKPGRGGYPGLFCPYEVMAWMAKRERFQMSEATGWRLLEGHFEATYVKFSIIDPRSRDH</sequence>